<dbReference type="EMBL" id="UYYF01004382">
    <property type="protein sequence ID" value="VDN03329.1"/>
    <property type="molecule type" value="Genomic_DNA"/>
</dbReference>
<dbReference type="WBParaSite" id="TCLT_0000602701-mRNA-1">
    <property type="protein sequence ID" value="TCLT_0000602701-mRNA-1"/>
    <property type="gene ID" value="TCLT_0000602701"/>
</dbReference>
<protein>
    <submittedName>
        <fullName evidence="5">Metallophos domain-containing protein</fullName>
    </submittedName>
</protein>
<dbReference type="InterPro" id="IPR051693">
    <property type="entry name" value="UPF0046_metallophosphoest"/>
</dbReference>
<dbReference type="Pfam" id="PF00149">
    <property type="entry name" value="Metallophos"/>
    <property type="match status" value="1"/>
</dbReference>
<dbReference type="OMA" id="ILAFIQW"/>
<dbReference type="AlphaFoldDB" id="A0A0N5CZT9"/>
<keyword evidence="4" id="KW-1185">Reference proteome</keyword>
<evidence type="ECO:0000259" key="2">
    <source>
        <dbReference type="Pfam" id="PF00149"/>
    </source>
</evidence>
<evidence type="ECO:0000313" key="3">
    <source>
        <dbReference type="EMBL" id="VDN03329.1"/>
    </source>
</evidence>
<dbReference type="PANTHER" id="PTHR12905">
    <property type="entry name" value="METALLOPHOSPHOESTERASE"/>
    <property type="match status" value="1"/>
</dbReference>
<proteinExistence type="inferred from homology"/>
<accession>A0A0N5CZT9</accession>
<dbReference type="GO" id="GO:0016787">
    <property type="term" value="F:hydrolase activity"/>
    <property type="evidence" value="ECO:0007669"/>
    <property type="project" value="InterPro"/>
</dbReference>
<dbReference type="SUPFAM" id="SSF56300">
    <property type="entry name" value="Metallo-dependent phosphatases"/>
    <property type="match status" value="1"/>
</dbReference>
<dbReference type="CDD" id="cd07379">
    <property type="entry name" value="MPP_239FB"/>
    <property type="match status" value="1"/>
</dbReference>
<dbReference type="STRING" id="103827.A0A0N5CZT9"/>
<sequence length="219" mass="24790">MKLDTPVRSDAVRFVSMACIHHSLPDPKSIPPGDVLIVAGDFTQCGRLDEIELFSNYLKQLSHTFKVIIAGNHECTFDNRLTKITENTRKKESLIKQTFPPQKKSVAKEKLQNGIYLEDSLVELFGIQIYGHGDVLPSGLHIGCVELLNSVVKRIRPKYHVFAHIHAGYGCTTDGYTKFINCSLVDDRLQPVNNPIIFDLPIAVDVKEYWLQHYRQSVV</sequence>
<organism evidence="5">
    <name type="scientific">Thelazia callipaeda</name>
    <name type="common">Oriental eyeworm</name>
    <name type="synonym">Parasitic nematode</name>
    <dbReference type="NCBI Taxonomy" id="103827"/>
    <lineage>
        <taxon>Eukaryota</taxon>
        <taxon>Metazoa</taxon>
        <taxon>Ecdysozoa</taxon>
        <taxon>Nematoda</taxon>
        <taxon>Chromadorea</taxon>
        <taxon>Rhabditida</taxon>
        <taxon>Spirurina</taxon>
        <taxon>Spiruromorpha</taxon>
        <taxon>Thelazioidea</taxon>
        <taxon>Thelaziidae</taxon>
        <taxon>Thelazia</taxon>
    </lineage>
</organism>
<dbReference type="Gene3D" id="3.60.21.10">
    <property type="match status" value="2"/>
</dbReference>
<evidence type="ECO:0000256" key="1">
    <source>
        <dbReference type="ARBA" id="ARBA00007993"/>
    </source>
</evidence>
<name>A0A0N5CZT9_THECL</name>
<feature type="domain" description="Calcineurin-like phosphoesterase" evidence="2">
    <location>
        <begin position="31"/>
        <end position="167"/>
    </location>
</feature>
<evidence type="ECO:0000313" key="5">
    <source>
        <dbReference type="WBParaSite" id="TCLT_0000602701-mRNA-1"/>
    </source>
</evidence>
<comment type="similarity">
    <text evidence="1">Belongs to the UPF0046 family.</text>
</comment>
<dbReference type="Proteomes" id="UP000276776">
    <property type="component" value="Unassembled WGS sequence"/>
</dbReference>
<dbReference type="PANTHER" id="PTHR12905:SF0">
    <property type="entry name" value="CALCINEURIN-LIKE PHOSPHOESTERASE DOMAIN-CONTAINING PROTEIN"/>
    <property type="match status" value="1"/>
</dbReference>
<dbReference type="OrthoDB" id="630188at2759"/>
<dbReference type="InterPro" id="IPR029052">
    <property type="entry name" value="Metallo-depent_PP-like"/>
</dbReference>
<reference evidence="5" key="1">
    <citation type="submission" date="2017-02" db="UniProtKB">
        <authorList>
            <consortium name="WormBaseParasite"/>
        </authorList>
    </citation>
    <scope>IDENTIFICATION</scope>
</reference>
<reference evidence="3 4" key="2">
    <citation type="submission" date="2018-11" db="EMBL/GenBank/DDBJ databases">
        <authorList>
            <consortium name="Pathogen Informatics"/>
        </authorList>
    </citation>
    <scope>NUCLEOTIDE SEQUENCE [LARGE SCALE GENOMIC DNA]</scope>
</reference>
<dbReference type="InterPro" id="IPR004843">
    <property type="entry name" value="Calcineurin-like_PHP"/>
</dbReference>
<gene>
    <name evidence="3" type="ORF">TCLT_LOCUS6016</name>
</gene>
<evidence type="ECO:0000313" key="4">
    <source>
        <dbReference type="Proteomes" id="UP000276776"/>
    </source>
</evidence>